<dbReference type="AlphaFoldDB" id="A0A7W9EDC2"/>
<accession>A0A7W9EDC2</accession>
<keyword evidence="2" id="KW-1185">Reference proteome</keyword>
<dbReference type="EMBL" id="JACIJC010000001">
    <property type="protein sequence ID" value="MBB5684784.1"/>
    <property type="molecule type" value="Genomic_DNA"/>
</dbReference>
<protein>
    <recommendedName>
        <fullName evidence="3">DUF2817 domain-containing protein</fullName>
    </recommendedName>
</protein>
<reference evidence="1 2" key="1">
    <citation type="submission" date="2020-08" db="EMBL/GenBank/DDBJ databases">
        <title>Genomic Encyclopedia of Type Strains, Phase IV (KMG-IV): sequencing the most valuable type-strain genomes for metagenomic binning, comparative biology and taxonomic classification.</title>
        <authorList>
            <person name="Goeker M."/>
        </authorList>
    </citation>
    <scope>NUCLEOTIDE SEQUENCE [LARGE SCALE GENOMIC DNA]</scope>
    <source>
        <strain evidence="1 2">DSM 25079</strain>
    </source>
</reference>
<gene>
    <name evidence="1" type="ORF">FHS49_000775</name>
</gene>
<evidence type="ECO:0000313" key="1">
    <source>
        <dbReference type="EMBL" id="MBB5684784.1"/>
    </source>
</evidence>
<dbReference type="RefSeq" id="WP_221240353.1">
    <property type="nucleotide sequence ID" value="NZ_JACIJC010000001.1"/>
</dbReference>
<dbReference type="Gene3D" id="3.40.630.10">
    <property type="entry name" value="Zn peptidases"/>
    <property type="match status" value="1"/>
</dbReference>
<evidence type="ECO:0008006" key="3">
    <source>
        <dbReference type="Google" id="ProtNLM"/>
    </source>
</evidence>
<dbReference type="SUPFAM" id="SSF53187">
    <property type="entry name" value="Zn-dependent exopeptidases"/>
    <property type="match status" value="1"/>
</dbReference>
<organism evidence="1 2">
    <name type="scientific">Sphingobium boeckii</name>
    <dbReference type="NCBI Taxonomy" id="1082345"/>
    <lineage>
        <taxon>Bacteria</taxon>
        <taxon>Pseudomonadati</taxon>
        <taxon>Pseudomonadota</taxon>
        <taxon>Alphaproteobacteria</taxon>
        <taxon>Sphingomonadales</taxon>
        <taxon>Sphingomonadaceae</taxon>
        <taxon>Sphingobium</taxon>
    </lineage>
</organism>
<comment type="caution">
    <text evidence="1">The sequence shown here is derived from an EMBL/GenBank/DDBJ whole genome shotgun (WGS) entry which is preliminary data.</text>
</comment>
<dbReference type="InterPro" id="IPR021259">
    <property type="entry name" value="DUF2817"/>
</dbReference>
<evidence type="ECO:0000313" key="2">
    <source>
        <dbReference type="Proteomes" id="UP000549617"/>
    </source>
</evidence>
<dbReference type="Proteomes" id="UP000549617">
    <property type="component" value="Unassembled WGS sequence"/>
</dbReference>
<sequence>MKPVFAADPFPVNYLESREAFLRQAVARGARLESTVMPDVAGAHGEALAMDFAYLGDDSCRKTLLVTTATHGVEGFCGAGCVSLLLADEDLQTRARQNGVALLLVHGVNPYGFSHLRRVNEDNADLNRNWLDFASGVPANPLYDQLDELLIPKSWPPTAEADARLNEVIAEMGQSDFRRAIATGQYSKPDGLYFGGAAKSWSAVTLFRQLKTMLSTTRSLGWIDVHTGLGPYGHGEKLYVGRADPAEEARARSWWGQDVFSVHRKGAVSGTVSGALAHLVYDLGLSFESTIMALEYGTVGTPSVRAALRGDQWLYRNSDAPAAKAHAIKQALKDAFFCDEPVWKGMVLGQFKVAVIQAIDGLAHQQAAAEPSHLALT</sequence>
<dbReference type="Pfam" id="PF10994">
    <property type="entry name" value="DUF2817"/>
    <property type="match status" value="1"/>
</dbReference>
<dbReference type="CDD" id="cd06233">
    <property type="entry name" value="M14-like"/>
    <property type="match status" value="1"/>
</dbReference>
<proteinExistence type="predicted"/>
<name>A0A7W9EDC2_9SPHN</name>